<dbReference type="EMBL" id="SOHM01000042">
    <property type="protein sequence ID" value="TFD84031.1"/>
    <property type="molecule type" value="Genomic_DNA"/>
</dbReference>
<dbReference type="InterPro" id="IPR050383">
    <property type="entry name" value="GlyoxalaseI/FosfomycinResist"/>
</dbReference>
<keyword evidence="3" id="KW-1185">Reference proteome</keyword>
<protein>
    <submittedName>
        <fullName evidence="2">VOC family protein</fullName>
    </submittedName>
</protein>
<dbReference type="PROSITE" id="PS51819">
    <property type="entry name" value="VOC"/>
    <property type="match status" value="1"/>
</dbReference>
<dbReference type="InterPro" id="IPR029068">
    <property type="entry name" value="Glyas_Bleomycin-R_OHBP_Dase"/>
</dbReference>
<dbReference type="InterPro" id="IPR004360">
    <property type="entry name" value="Glyas_Fos-R_dOase_dom"/>
</dbReference>
<dbReference type="Pfam" id="PF00903">
    <property type="entry name" value="Glyoxalase"/>
    <property type="match status" value="1"/>
</dbReference>
<evidence type="ECO:0000259" key="1">
    <source>
        <dbReference type="PROSITE" id="PS51819"/>
    </source>
</evidence>
<dbReference type="RefSeq" id="WP_134642572.1">
    <property type="nucleotide sequence ID" value="NZ_SOHM01000042.1"/>
</dbReference>
<dbReference type="SUPFAM" id="SSF54593">
    <property type="entry name" value="Glyoxalase/Bleomycin resistance protein/Dihydroxybiphenyl dioxygenase"/>
    <property type="match status" value="1"/>
</dbReference>
<reference evidence="2 3" key="1">
    <citation type="submission" date="2019-03" db="EMBL/GenBank/DDBJ databases">
        <title>Genomics of glacier-inhabiting Cryobacterium strains.</title>
        <authorList>
            <person name="Liu Q."/>
            <person name="Xin Y.-H."/>
        </authorList>
    </citation>
    <scope>NUCLEOTIDE SEQUENCE [LARGE SCALE GENOMIC DNA]</scope>
    <source>
        <strain evidence="2 3">Sr59</strain>
    </source>
</reference>
<sequence length="129" mass="14299">MPRFTGIHHLALTVSNLDTSAAFYQLVFGFPPTDELDGEKLHRRLFALPGGVNIGLTEHTPTTTERFTPFRPGMDHLGFAVENIEELQRWAEYLTGAAIDHCGLIEADYGTALSFKDPDGVALEFFVSM</sequence>
<dbReference type="AlphaFoldDB" id="A0A4R9BHI8"/>
<gene>
    <name evidence="2" type="ORF">E3T61_19880</name>
</gene>
<name>A0A4R9BHI8_9MICO</name>
<dbReference type="CDD" id="cd06587">
    <property type="entry name" value="VOC"/>
    <property type="match status" value="1"/>
</dbReference>
<proteinExistence type="predicted"/>
<dbReference type="PANTHER" id="PTHR21366">
    <property type="entry name" value="GLYOXALASE FAMILY PROTEIN"/>
    <property type="match status" value="1"/>
</dbReference>
<dbReference type="InterPro" id="IPR037523">
    <property type="entry name" value="VOC_core"/>
</dbReference>
<dbReference type="Gene3D" id="3.10.180.10">
    <property type="entry name" value="2,3-Dihydroxybiphenyl 1,2-Dioxygenase, domain 1"/>
    <property type="match status" value="1"/>
</dbReference>
<accession>A0A4R9BHI8</accession>
<evidence type="ECO:0000313" key="2">
    <source>
        <dbReference type="EMBL" id="TFD84031.1"/>
    </source>
</evidence>
<comment type="caution">
    <text evidence="2">The sequence shown here is derived from an EMBL/GenBank/DDBJ whole genome shotgun (WGS) entry which is preliminary data.</text>
</comment>
<dbReference type="Proteomes" id="UP000298468">
    <property type="component" value="Unassembled WGS sequence"/>
</dbReference>
<dbReference type="OrthoDB" id="317332at2"/>
<evidence type="ECO:0000313" key="3">
    <source>
        <dbReference type="Proteomes" id="UP000298468"/>
    </source>
</evidence>
<organism evidence="2 3">
    <name type="scientific">Cryobacterium lactosi</name>
    <dbReference type="NCBI Taxonomy" id="1259202"/>
    <lineage>
        <taxon>Bacteria</taxon>
        <taxon>Bacillati</taxon>
        <taxon>Actinomycetota</taxon>
        <taxon>Actinomycetes</taxon>
        <taxon>Micrococcales</taxon>
        <taxon>Microbacteriaceae</taxon>
        <taxon>Cryobacterium</taxon>
    </lineage>
</organism>
<feature type="domain" description="VOC" evidence="1">
    <location>
        <begin position="6"/>
        <end position="128"/>
    </location>
</feature>